<keyword evidence="2" id="KW-0067">ATP-binding</keyword>
<dbReference type="SUPFAM" id="SSF46894">
    <property type="entry name" value="C-terminal effector domain of the bipartite response regulators"/>
    <property type="match status" value="1"/>
</dbReference>
<accession>A0A4R7V0X6</accession>
<dbReference type="InterPro" id="IPR016032">
    <property type="entry name" value="Sig_transdc_resp-reg_C-effctor"/>
</dbReference>
<dbReference type="Gene3D" id="1.10.10.10">
    <property type="entry name" value="Winged helix-like DNA-binding domain superfamily/Winged helix DNA-binding domain"/>
    <property type="match status" value="1"/>
</dbReference>
<reference evidence="4 5" key="1">
    <citation type="submission" date="2019-03" db="EMBL/GenBank/DDBJ databases">
        <title>Genomic Encyclopedia of Archaeal and Bacterial Type Strains, Phase II (KMG-II): from individual species to whole genera.</title>
        <authorList>
            <person name="Goeker M."/>
        </authorList>
    </citation>
    <scope>NUCLEOTIDE SEQUENCE [LARGE SCALE GENOMIC DNA]</scope>
    <source>
        <strain evidence="4 5">DSM 45499</strain>
    </source>
</reference>
<dbReference type="PROSITE" id="PS00622">
    <property type="entry name" value="HTH_LUXR_1"/>
    <property type="match status" value="1"/>
</dbReference>
<evidence type="ECO:0000313" key="4">
    <source>
        <dbReference type="EMBL" id="TDV42214.1"/>
    </source>
</evidence>
<proteinExistence type="predicted"/>
<keyword evidence="5" id="KW-1185">Reference proteome</keyword>
<dbReference type="Pfam" id="PF00196">
    <property type="entry name" value="GerE"/>
    <property type="match status" value="1"/>
</dbReference>
<dbReference type="GO" id="GO:0005737">
    <property type="term" value="C:cytoplasm"/>
    <property type="evidence" value="ECO:0007669"/>
    <property type="project" value="TreeGrafter"/>
</dbReference>
<dbReference type="GO" id="GO:0003677">
    <property type="term" value="F:DNA binding"/>
    <property type="evidence" value="ECO:0007669"/>
    <property type="project" value="InterPro"/>
</dbReference>
<dbReference type="PROSITE" id="PS50043">
    <property type="entry name" value="HTH_LUXR_2"/>
    <property type="match status" value="1"/>
</dbReference>
<dbReference type="InterPro" id="IPR036388">
    <property type="entry name" value="WH-like_DNA-bd_sf"/>
</dbReference>
<dbReference type="GO" id="GO:0005524">
    <property type="term" value="F:ATP binding"/>
    <property type="evidence" value="ECO:0007669"/>
    <property type="project" value="UniProtKB-KW"/>
</dbReference>
<dbReference type="Proteomes" id="UP000294927">
    <property type="component" value="Unassembled WGS sequence"/>
</dbReference>
<dbReference type="EMBL" id="SOCP01000018">
    <property type="protein sequence ID" value="TDV42214.1"/>
    <property type="molecule type" value="Genomic_DNA"/>
</dbReference>
<evidence type="ECO:0000313" key="5">
    <source>
        <dbReference type="Proteomes" id="UP000294927"/>
    </source>
</evidence>
<dbReference type="AlphaFoldDB" id="A0A4R7V0X6"/>
<organism evidence="4 5">
    <name type="scientific">Actinophytocola oryzae</name>
    <dbReference type="NCBI Taxonomy" id="502181"/>
    <lineage>
        <taxon>Bacteria</taxon>
        <taxon>Bacillati</taxon>
        <taxon>Actinomycetota</taxon>
        <taxon>Actinomycetes</taxon>
        <taxon>Pseudonocardiales</taxon>
        <taxon>Pseudonocardiaceae</taxon>
    </lineage>
</organism>
<keyword evidence="1" id="KW-0547">Nucleotide-binding</keyword>
<gene>
    <name evidence="4" type="ORF">CLV71_11884</name>
</gene>
<dbReference type="PRINTS" id="PR00038">
    <property type="entry name" value="HTHLUXR"/>
</dbReference>
<evidence type="ECO:0000256" key="1">
    <source>
        <dbReference type="ARBA" id="ARBA00022741"/>
    </source>
</evidence>
<dbReference type="SMART" id="SM00421">
    <property type="entry name" value="HTH_LUXR"/>
    <property type="match status" value="1"/>
</dbReference>
<name>A0A4R7V0X6_9PSEU</name>
<protein>
    <submittedName>
        <fullName evidence="4">Regulatory LuxR family protein</fullName>
    </submittedName>
</protein>
<dbReference type="Pfam" id="PF13191">
    <property type="entry name" value="AAA_16"/>
    <property type="match status" value="1"/>
</dbReference>
<comment type="caution">
    <text evidence="4">The sequence shown here is derived from an EMBL/GenBank/DDBJ whole genome shotgun (WGS) entry which is preliminary data.</text>
</comment>
<dbReference type="OrthoDB" id="8482304at2"/>
<feature type="domain" description="HTH luxR-type" evidence="3">
    <location>
        <begin position="860"/>
        <end position="924"/>
    </location>
</feature>
<dbReference type="InterPro" id="IPR041664">
    <property type="entry name" value="AAA_16"/>
</dbReference>
<dbReference type="GO" id="GO:0004016">
    <property type="term" value="F:adenylate cyclase activity"/>
    <property type="evidence" value="ECO:0007669"/>
    <property type="project" value="TreeGrafter"/>
</dbReference>
<dbReference type="CDD" id="cd06170">
    <property type="entry name" value="LuxR_C_like"/>
    <property type="match status" value="1"/>
</dbReference>
<dbReference type="RefSeq" id="WP_133907410.1">
    <property type="nucleotide sequence ID" value="NZ_SOCP01000018.1"/>
</dbReference>
<evidence type="ECO:0000256" key="2">
    <source>
        <dbReference type="ARBA" id="ARBA00022840"/>
    </source>
</evidence>
<dbReference type="PANTHER" id="PTHR16305:SF35">
    <property type="entry name" value="TRANSCRIPTIONAL ACTIVATOR DOMAIN"/>
    <property type="match status" value="1"/>
</dbReference>
<dbReference type="SUPFAM" id="SSF52540">
    <property type="entry name" value="P-loop containing nucleoside triphosphate hydrolases"/>
    <property type="match status" value="1"/>
</dbReference>
<sequence length="924" mass="98244">MTVGHGERLTGREQELTRLAESVRLLADGRGGLGWVRGEPGIGKSMLVDVVAARARQAGCTVHRATGDELAQAFPLRLVADAFGVSTRSPDPALTAIARLLRGEGSAADPVLAAGERLLEHIDRLCTAGPVVLVTEDLQFADEPSLLLWNRLARAVDQIPLLLLATSRPAPYRATVARLHDLARERGGELVDLGPLGTDDVREVAGHLLGGPPGPLLTAELARAGGNPLYVRELVDSLVRDGLVRDAEFHGESGAVPDSLAVAIGRRLRFPSADTADVLRIAALLGNDFGVEELSIVTGRSAAGLSTVVEEAIAAGAVLAVGTRLAFRHEVIRQVLVGQASQATLDGLHSHLAKELADAGHGLDAVARHLLAGPETTERWVIQWLAGVPEAMLYAVPQVAAELLTRAVRTIGADDPAWAVLAGRAAQVSYWLGRDDEAARLAREVARHTDDIETAATMTILGVRAAGRSGRTEDALAMATAPVDDRVPLHLRARLGAWSAIQRALLGQADAAVAAVSTALDEATRSGDPLALGYTLHASTLVADAPTAVDRIDRALAELGDDPESTDLRLLLTNNRLTYLAILGRWDDVAAALPPVLVLAERAGTFRAAGLLATAAEVGYMHGDWDDALVHLGGIDAEFRGNRANLNSSALGALIALHRGDRDAAAGWLPSSDESFADLARLPANWRLAAAWSLDAEVVGESRQALDRLSTLLEHSHVPGQRTRQELMPHLVRLALSVGDRHLADAVVAMCQADADAAPQTDRIAAAQCCQALRDGDAEGLLAAGRRYGEHGWPLQRALALEEAAVLLAQDGEPGRARTAFTDALNAYHGLGATWDLRRVEARLRPFGIRRGPRSLRRRATSGWDALTPAETRVARLVARGMSNPDIADELFLSRRTVQTHVSNILAKLALRSRVEIMREAAGR</sequence>
<evidence type="ECO:0000259" key="3">
    <source>
        <dbReference type="PROSITE" id="PS50043"/>
    </source>
</evidence>
<dbReference type="GO" id="GO:0006355">
    <property type="term" value="P:regulation of DNA-templated transcription"/>
    <property type="evidence" value="ECO:0007669"/>
    <property type="project" value="InterPro"/>
</dbReference>
<dbReference type="PANTHER" id="PTHR16305">
    <property type="entry name" value="TESTICULAR SOLUBLE ADENYLYL CYCLASE"/>
    <property type="match status" value="1"/>
</dbReference>
<dbReference type="InterPro" id="IPR027417">
    <property type="entry name" value="P-loop_NTPase"/>
</dbReference>
<dbReference type="InterPro" id="IPR000792">
    <property type="entry name" value="Tscrpt_reg_LuxR_C"/>
</dbReference>